<keyword evidence="2" id="KW-1185">Reference proteome</keyword>
<sequence>METEFHTLGNLFEQLGIADNEQAIDAFIDKHKPLPNNIQLHQAPFWSTGQKSFLQEAIAADSDWAEVVDQLDAMLRD</sequence>
<dbReference type="InterPro" id="IPR038086">
    <property type="entry name" value="DUF2789_sf"/>
</dbReference>
<dbReference type="EMBL" id="JBELOE010000211">
    <property type="protein sequence ID" value="MER2492388.1"/>
    <property type="molecule type" value="Genomic_DNA"/>
</dbReference>
<evidence type="ECO:0000313" key="1">
    <source>
        <dbReference type="EMBL" id="MER2492388.1"/>
    </source>
</evidence>
<name>A0ABV1RHG7_9ALTE</name>
<dbReference type="Proteomes" id="UP001467690">
    <property type="component" value="Unassembled WGS sequence"/>
</dbReference>
<protein>
    <submittedName>
        <fullName evidence="1">DUF2789 domain-containing protein</fullName>
    </submittedName>
</protein>
<proteinExistence type="predicted"/>
<dbReference type="Pfam" id="PF10982">
    <property type="entry name" value="DUF2789"/>
    <property type="match status" value="1"/>
</dbReference>
<evidence type="ECO:0000313" key="2">
    <source>
        <dbReference type="Proteomes" id="UP001467690"/>
    </source>
</evidence>
<reference evidence="1 2" key="1">
    <citation type="submission" date="2024-06" db="EMBL/GenBank/DDBJ databases">
        <authorList>
            <person name="Chen R.Y."/>
        </authorList>
    </citation>
    <scope>NUCLEOTIDE SEQUENCE [LARGE SCALE GENOMIC DNA]</scope>
    <source>
        <strain evidence="1 2">D2</strain>
    </source>
</reference>
<dbReference type="Gene3D" id="1.10.10.1130">
    <property type="entry name" value="Uncharacterised protein PF10982, DUF2789"/>
    <property type="match status" value="1"/>
</dbReference>
<dbReference type="InterPro" id="IPR021250">
    <property type="entry name" value="DUF2789"/>
</dbReference>
<organism evidence="1 2">
    <name type="scientific">Catenovulum sediminis</name>
    <dbReference type="NCBI Taxonomy" id="1740262"/>
    <lineage>
        <taxon>Bacteria</taxon>
        <taxon>Pseudomonadati</taxon>
        <taxon>Pseudomonadota</taxon>
        <taxon>Gammaproteobacteria</taxon>
        <taxon>Alteromonadales</taxon>
        <taxon>Alteromonadaceae</taxon>
        <taxon>Catenovulum</taxon>
    </lineage>
</organism>
<dbReference type="RefSeq" id="WP_350401903.1">
    <property type="nucleotide sequence ID" value="NZ_JBELOE010000211.1"/>
</dbReference>
<gene>
    <name evidence="1" type="ORF">ABS311_10905</name>
</gene>
<comment type="caution">
    <text evidence="1">The sequence shown here is derived from an EMBL/GenBank/DDBJ whole genome shotgun (WGS) entry which is preliminary data.</text>
</comment>
<accession>A0ABV1RHG7</accession>